<dbReference type="Gene3D" id="3.40.640.10">
    <property type="entry name" value="Type I PLP-dependent aspartate aminotransferase-like (Major domain)"/>
    <property type="match status" value="1"/>
</dbReference>
<evidence type="ECO:0000259" key="6">
    <source>
        <dbReference type="PROSITE" id="PS50949"/>
    </source>
</evidence>
<organism evidence="7 8">
    <name type="scientific">Ottowia thiooxydans</name>
    <dbReference type="NCBI Taxonomy" id="219182"/>
    <lineage>
        <taxon>Bacteria</taxon>
        <taxon>Pseudomonadati</taxon>
        <taxon>Pseudomonadota</taxon>
        <taxon>Betaproteobacteria</taxon>
        <taxon>Burkholderiales</taxon>
        <taxon>Comamonadaceae</taxon>
        <taxon>Ottowia</taxon>
    </lineage>
</organism>
<evidence type="ECO:0000256" key="3">
    <source>
        <dbReference type="ARBA" id="ARBA00023015"/>
    </source>
</evidence>
<dbReference type="PANTHER" id="PTHR46577:SF2">
    <property type="entry name" value="TRANSCRIPTIONAL REGULATORY PROTEIN"/>
    <property type="match status" value="1"/>
</dbReference>
<name>A0ABV2Q7D8_9BURK</name>
<dbReference type="InterPro" id="IPR036388">
    <property type="entry name" value="WH-like_DNA-bd_sf"/>
</dbReference>
<dbReference type="InterPro" id="IPR000524">
    <property type="entry name" value="Tscrpt_reg_HTH_GntR"/>
</dbReference>
<keyword evidence="5" id="KW-0804">Transcription</keyword>
<reference evidence="7 8" key="1">
    <citation type="submission" date="2024-06" db="EMBL/GenBank/DDBJ databases">
        <title>Sorghum-associated microbial communities from plants grown in Nebraska, USA.</title>
        <authorList>
            <person name="Schachtman D."/>
        </authorList>
    </citation>
    <scope>NUCLEOTIDE SEQUENCE [LARGE SCALE GENOMIC DNA]</scope>
    <source>
        <strain evidence="7 8">2709</strain>
    </source>
</reference>
<dbReference type="SMART" id="SM00345">
    <property type="entry name" value="HTH_GNTR"/>
    <property type="match status" value="1"/>
</dbReference>
<evidence type="ECO:0000313" key="7">
    <source>
        <dbReference type="EMBL" id="MET4576939.1"/>
    </source>
</evidence>
<dbReference type="EMBL" id="JBEPSH010000004">
    <property type="protein sequence ID" value="MET4576939.1"/>
    <property type="molecule type" value="Genomic_DNA"/>
</dbReference>
<keyword evidence="8" id="KW-1185">Reference proteome</keyword>
<protein>
    <submittedName>
        <fullName evidence="7">DNA-binding transcriptional MocR family regulator</fullName>
    </submittedName>
</protein>
<comment type="caution">
    <text evidence="7">The sequence shown here is derived from an EMBL/GenBank/DDBJ whole genome shotgun (WGS) entry which is preliminary data.</text>
</comment>
<accession>A0ABV2Q7D8</accession>
<dbReference type="CDD" id="cd00609">
    <property type="entry name" value="AAT_like"/>
    <property type="match status" value="1"/>
</dbReference>
<dbReference type="Proteomes" id="UP001549320">
    <property type="component" value="Unassembled WGS sequence"/>
</dbReference>
<dbReference type="PANTHER" id="PTHR46577">
    <property type="entry name" value="HTH-TYPE TRANSCRIPTIONAL REGULATORY PROTEIN GABR"/>
    <property type="match status" value="1"/>
</dbReference>
<gene>
    <name evidence="7" type="ORF">ABIE13_002050</name>
</gene>
<dbReference type="InterPro" id="IPR015424">
    <property type="entry name" value="PyrdxlP-dep_Trfase"/>
</dbReference>
<dbReference type="CDD" id="cd07377">
    <property type="entry name" value="WHTH_GntR"/>
    <property type="match status" value="1"/>
</dbReference>
<dbReference type="Pfam" id="PF00155">
    <property type="entry name" value="Aminotran_1_2"/>
    <property type="match status" value="1"/>
</dbReference>
<dbReference type="SUPFAM" id="SSF46785">
    <property type="entry name" value="Winged helix' DNA-binding domain"/>
    <property type="match status" value="1"/>
</dbReference>
<keyword evidence="3" id="KW-0805">Transcription regulation</keyword>
<evidence type="ECO:0000256" key="1">
    <source>
        <dbReference type="ARBA" id="ARBA00005384"/>
    </source>
</evidence>
<evidence type="ECO:0000313" key="8">
    <source>
        <dbReference type="Proteomes" id="UP001549320"/>
    </source>
</evidence>
<keyword evidence="4 7" id="KW-0238">DNA-binding</keyword>
<dbReference type="InterPro" id="IPR036390">
    <property type="entry name" value="WH_DNA-bd_sf"/>
</dbReference>
<dbReference type="Gene3D" id="3.90.1150.10">
    <property type="entry name" value="Aspartate Aminotransferase, domain 1"/>
    <property type="match status" value="1"/>
</dbReference>
<dbReference type="InterPro" id="IPR015422">
    <property type="entry name" value="PyrdxlP-dep_Trfase_small"/>
</dbReference>
<proteinExistence type="inferred from homology"/>
<dbReference type="InterPro" id="IPR051446">
    <property type="entry name" value="HTH_trans_reg/aminotransferase"/>
</dbReference>
<feature type="domain" description="HTH gntR-type" evidence="6">
    <location>
        <begin position="10"/>
        <end position="78"/>
    </location>
</feature>
<dbReference type="Pfam" id="PF00392">
    <property type="entry name" value="GntR"/>
    <property type="match status" value="1"/>
</dbReference>
<sequence length="491" mass="53196">MTASAPTGPLPKYHQLADHCRGAIQAGSLLPGQRMPSLRALMAQHMVSLTTAMQACRLLESEGWLEARPRSGYFVRQPSVGLLAPVNDPPMQRAPDAAQYVGIHAKVSQFLSLGRLQRFKTNLSVARCAPELYPAEALQQAALRSLRHHPDQLVRAAPPQGCLEFREVLAQRALGAGMRLSAGDIQVTNGCTEALNLALRAVANTGDTIAVESPAFYGLLQTLESLGLKALEIPTSPRTGISVDAVELALRTTPGIKAVVVVPYLQNPTGSIMPNAHKQALLRLCQQQDVALIEDDTYSALVDDAVLREEPLRAIKSWDDSGHVLYCASLHKHLAPGLRLGWISGGRWKARVEMLKFAASRGNERLAQMAAASFIGSAAYDRHLRRLRTTLVTQRAQTAQAVSRYFPEGTRLTVPRGGLSLWVELPQGLSATTLFHAALAEKLVIAPGTIFTNSSRFDSNLRVNCGWPFTPEIDHAFARLGQLVGTLAKTG</sequence>
<dbReference type="InterPro" id="IPR004839">
    <property type="entry name" value="Aminotransferase_I/II_large"/>
</dbReference>
<dbReference type="Gene3D" id="1.10.10.10">
    <property type="entry name" value="Winged helix-like DNA-binding domain superfamily/Winged helix DNA-binding domain"/>
    <property type="match status" value="1"/>
</dbReference>
<comment type="similarity">
    <text evidence="1">In the C-terminal section; belongs to the class-I pyridoxal-phosphate-dependent aminotransferase family.</text>
</comment>
<evidence type="ECO:0000256" key="2">
    <source>
        <dbReference type="ARBA" id="ARBA00022898"/>
    </source>
</evidence>
<dbReference type="RefSeq" id="WP_354443004.1">
    <property type="nucleotide sequence ID" value="NZ_JBEPSH010000004.1"/>
</dbReference>
<dbReference type="PROSITE" id="PS50949">
    <property type="entry name" value="HTH_GNTR"/>
    <property type="match status" value="1"/>
</dbReference>
<dbReference type="InterPro" id="IPR015421">
    <property type="entry name" value="PyrdxlP-dep_Trfase_major"/>
</dbReference>
<evidence type="ECO:0000256" key="4">
    <source>
        <dbReference type="ARBA" id="ARBA00023125"/>
    </source>
</evidence>
<dbReference type="GO" id="GO:0003677">
    <property type="term" value="F:DNA binding"/>
    <property type="evidence" value="ECO:0007669"/>
    <property type="project" value="UniProtKB-KW"/>
</dbReference>
<keyword evidence="2" id="KW-0663">Pyridoxal phosphate</keyword>
<evidence type="ECO:0000256" key="5">
    <source>
        <dbReference type="ARBA" id="ARBA00023163"/>
    </source>
</evidence>
<dbReference type="SUPFAM" id="SSF53383">
    <property type="entry name" value="PLP-dependent transferases"/>
    <property type="match status" value="1"/>
</dbReference>